<feature type="transmembrane region" description="Helical" evidence="1">
    <location>
        <begin position="288"/>
        <end position="312"/>
    </location>
</feature>
<dbReference type="EMBL" id="DP000010">
    <property type="protein sequence ID" value="ABA93698.1"/>
    <property type="molecule type" value="Genomic_DNA"/>
</dbReference>
<accession>Q2R476</accession>
<dbReference type="AlphaFoldDB" id="Q2R476"/>
<organism evidence="2">
    <name type="scientific">Oryza sativa subsp. japonica</name>
    <name type="common">Rice</name>
    <dbReference type="NCBI Taxonomy" id="39947"/>
    <lineage>
        <taxon>Eukaryota</taxon>
        <taxon>Viridiplantae</taxon>
        <taxon>Streptophyta</taxon>
        <taxon>Embryophyta</taxon>
        <taxon>Tracheophyta</taxon>
        <taxon>Spermatophyta</taxon>
        <taxon>Magnoliopsida</taxon>
        <taxon>Liliopsida</taxon>
        <taxon>Poales</taxon>
        <taxon>Poaceae</taxon>
        <taxon>BOP clade</taxon>
        <taxon>Oryzoideae</taxon>
        <taxon>Oryzeae</taxon>
        <taxon>Oryzinae</taxon>
        <taxon>Oryza</taxon>
        <taxon>Oryza sativa</taxon>
    </lineage>
</organism>
<reference evidence="2" key="2">
    <citation type="submission" date="2005-04" db="EMBL/GenBank/DDBJ databases">
        <authorList>
            <person name="Buell C.R."/>
            <person name="Wing R.A."/>
            <person name="McCombie W.A."/>
            <person name="Ouyang S."/>
        </authorList>
    </citation>
    <scope>NUCLEOTIDE SEQUENCE</scope>
</reference>
<protein>
    <submittedName>
        <fullName evidence="2">Retrotransposon protein, putative, Ty3-gypsy subclass</fullName>
    </submittedName>
</protein>
<name>Q2R476_ORYSJ</name>
<keyword evidence="1" id="KW-1133">Transmembrane helix</keyword>
<keyword evidence="1" id="KW-0472">Membrane</keyword>
<proteinExistence type="predicted"/>
<evidence type="ECO:0000256" key="1">
    <source>
        <dbReference type="SAM" id="Phobius"/>
    </source>
</evidence>
<sequence>MANALGEGGDDDVVGDVGDLVALLGKTSDVISKGFSGLLDNVVEIKLGARTFKGALEVGDEVVAKLCPRSDCATGFAKIDGTPAMWGVGMFGSMLPASVRRRVDRSFTVIPAPVIGSCADDTDAWLVIVLRSKRRNSAASRRMDACGVDRDRSGDHGLSLVQDVDDVIGLIECVFLEKGVEKGDRCNRVLLGGAKNRRPLDVLLADEFSCSSPGLQGALSPVLGLLCSPFALLLLTLQSFSLLCLTLLLQSATFSFLSHALFFCFSGLALFFRLVVGHENAEVERHVVIFVAFVEVVEVAVVVAVAEVVVLYDLCRSGVDTGGAEVAVQLFRRNRAERLEYDADFPGARLDRGRGQIPPRPRGEDALVVKTAAKSSGSFIRIKG</sequence>
<keyword evidence="1" id="KW-0812">Transmembrane</keyword>
<reference evidence="2" key="3">
    <citation type="submission" date="2006-01" db="EMBL/GenBank/DDBJ databases">
        <authorList>
            <person name="Buell R."/>
        </authorList>
    </citation>
    <scope>NUCLEOTIDE SEQUENCE</scope>
</reference>
<feature type="transmembrane region" description="Helical" evidence="1">
    <location>
        <begin position="230"/>
        <end position="249"/>
    </location>
</feature>
<reference evidence="2" key="1">
    <citation type="journal article" date="2005" name="BMC Biol.">
        <title>The sequence of rice chromosomes 11 and 12, rich in disease resistance genes and recent gene duplications.</title>
        <authorList>
            <consortium name="The rice chromosomes 11 and 12 sequencing consortia"/>
        </authorList>
    </citation>
    <scope>NUCLEOTIDE SEQUENCE [LARGE SCALE GENOMIC DNA]</scope>
</reference>
<gene>
    <name evidence="2" type="ordered locus">LOC_Os11g29440</name>
</gene>
<evidence type="ECO:0000313" key="2">
    <source>
        <dbReference type="EMBL" id="ABA93698.1"/>
    </source>
</evidence>
<feature type="transmembrane region" description="Helical" evidence="1">
    <location>
        <begin position="256"/>
        <end position="276"/>
    </location>
</feature>